<comment type="catalytic activity">
    <reaction evidence="10">
        <text>1D-myo-inositol 1,2,5,6-tetrakisphosphate + H2O = 1D-myo-inositol 1,2,6-trisphosphate + phosphate</text>
        <dbReference type="Rhea" id="RHEA:77119"/>
        <dbReference type="ChEBI" id="CHEBI:15377"/>
        <dbReference type="ChEBI" id="CHEBI:43474"/>
        <dbReference type="ChEBI" id="CHEBI:195535"/>
        <dbReference type="ChEBI" id="CHEBI:195537"/>
        <dbReference type="EC" id="3.1.3.62"/>
    </reaction>
    <physiologicalReaction direction="left-to-right" evidence="10">
        <dbReference type="Rhea" id="RHEA:77120"/>
    </physiologicalReaction>
</comment>
<evidence type="ECO:0000256" key="5">
    <source>
        <dbReference type="ARBA" id="ARBA00018097"/>
    </source>
</evidence>
<evidence type="ECO:0000256" key="10">
    <source>
        <dbReference type="ARBA" id="ARBA00043668"/>
    </source>
</evidence>
<dbReference type="EMBL" id="WRXO01000009">
    <property type="protein sequence ID" value="MVT43952.1"/>
    <property type="molecule type" value="Genomic_DNA"/>
</dbReference>
<reference evidence="15 16" key="1">
    <citation type="submission" date="2019-12" db="EMBL/GenBank/DDBJ databases">
        <title>The draft genomic sequence of strain Chitinophaga oryziterrae JCM 16595.</title>
        <authorList>
            <person name="Zhang X."/>
        </authorList>
    </citation>
    <scope>NUCLEOTIDE SEQUENCE [LARGE SCALE GENOMIC DNA]</scope>
    <source>
        <strain evidence="15 16">JCM 16595</strain>
    </source>
</reference>
<comment type="catalytic activity">
    <reaction evidence="11">
        <text>1D-myo-inositol 1,2,4,5,6-pentakisphosphate + H2O = 1D-myo-inositol 1,2,5,6-tetrakisphosphate + phosphate</text>
        <dbReference type="Rhea" id="RHEA:77115"/>
        <dbReference type="ChEBI" id="CHEBI:15377"/>
        <dbReference type="ChEBI" id="CHEBI:43474"/>
        <dbReference type="ChEBI" id="CHEBI:57798"/>
        <dbReference type="ChEBI" id="CHEBI:195535"/>
        <dbReference type="EC" id="3.1.3.62"/>
    </reaction>
    <physiologicalReaction direction="left-to-right" evidence="11">
        <dbReference type="Rhea" id="RHEA:77116"/>
    </physiologicalReaction>
</comment>
<dbReference type="Gene3D" id="3.40.50.1240">
    <property type="entry name" value="Phosphoglycerate mutase-like"/>
    <property type="match status" value="1"/>
</dbReference>
<evidence type="ECO:0000256" key="9">
    <source>
        <dbReference type="ARBA" id="ARBA00031642"/>
    </source>
</evidence>
<dbReference type="SUPFAM" id="SSF53254">
    <property type="entry name" value="Phosphoglycerate mutase-like"/>
    <property type="match status" value="1"/>
</dbReference>
<evidence type="ECO:0000256" key="1">
    <source>
        <dbReference type="ARBA" id="ARBA00004370"/>
    </source>
</evidence>
<evidence type="ECO:0000256" key="12">
    <source>
        <dbReference type="ARBA" id="ARBA00043691"/>
    </source>
</evidence>
<comment type="caution">
    <text evidence="15">The sequence shown here is derived from an EMBL/GenBank/DDBJ whole genome shotgun (WGS) entry which is preliminary data.</text>
</comment>
<evidence type="ECO:0000256" key="14">
    <source>
        <dbReference type="SAM" id="SignalP"/>
    </source>
</evidence>
<comment type="catalytic activity">
    <reaction evidence="12">
        <text>1D-myo-inositol hexakisphosphate + H2O = 1D-myo-inositol 1,2,4,5,6-pentakisphosphate + phosphate</text>
        <dbReference type="Rhea" id="RHEA:16989"/>
        <dbReference type="ChEBI" id="CHEBI:15377"/>
        <dbReference type="ChEBI" id="CHEBI:43474"/>
        <dbReference type="ChEBI" id="CHEBI:57798"/>
        <dbReference type="ChEBI" id="CHEBI:58130"/>
        <dbReference type="EC" id="3.1.3.62"/>
    </reaction>
    <physiologicalReaction direction="left-to-right" evidence="12">
        <dbReference type="Rhea" id="RHEA:16990"/>
    </physiologicalReaction>
</comment>
<feature type="chain" id="PRO_5026992828" description="Multiple inositol polyphosphate phosphatase 1" evidence="14">
    <location>
        <begin position="20"/>
        <end position="439"/>
    </location>
</feature>
<dbReference type="PANTHER" id="PTHR20963:SF8">
    <property type="entry name" value="MULTIPLE INOSITOL POLYPHOSPHATE PHOSPHATASE 1"/>
    <property type="match status" value="1"/>
</dbReference>
<dbReference type="Proteomes" id="UP000468388">
    <property type="component" value="Unassembled WGS sequence"/>
</dbReference>
<evidence type="ECO:0000256" key="4">
    <source>
        <dbReference type="ARBA" id="ARBA00013040"/>
    </source>
</evidence>
<evidence type="ECO:0000313" key="15">
    <source>
        <dbReference type="EMBL" id="MVT43952.1"/>
    </source>
</evidence>
<sequence>MSKNWSLLLCLFITLNTYAQEAGTKTPYKYSNQQYTPAPKGFQPVFINYVGRHGARFLTKAGSDIILLDVLSQAEKEHALTKKGALLKAMVVRFLSIENNNYENITLLGEREQAGIGARLYSNYKPAFKGRGLEVQITHKIRTKQSADAFLRPFAGYKRDFALVKDSDENVLRFYDLSPAYQAFKNGLSVQLDSLEKDPRTQQTAAGVCAKIFTGTFIQNGVKVMVRQKPVLIDAITIADYIYDLYSVQFSIPLEMKKKGYTRDSIDFGIVLNQKELQWFNFRNGAADFLEKGAGTDTLGIQVRIAAPLLADFLNSTENAKGKDAVMRFTHAEAISPFATLLGIRSASIPAASVYDYNKHWKTSGIIPLSANIQWIIYSNGKEDLVKVLLNEKEVALPIKTAHFPYYRWEDIKRYYLEKLQMIHTDPAADMHQYLLQLK</sequence>
<evidence type="ECO:0000256" key="8">
    <source>
        <dbReference type="ARBA" id="ARBA00023136"/>
    </source>
</evidence>
<comment type="similarity">
    <text evidence="2">Belongs to the histidine acid phosphatase family. MINPP1 subfamily.</text>
</comment>
<evidence type="ECO:0000256" key="3">
    <source>
        <dbReference type="ARBA" id="ARBA00012976"/>
    </source>
</evidence>
<name>A0A6N8JII3_9BACT</name>
<dbReference type="EC" id="3.1.3.62" evidence="4"/>
<dbReference type="GO" id="GO:0016020">
    <property type="term" value="C:membrane"/>
    <property type="evidence" value="ECO:0007669"/>
    <property type="project" value="UniProtKB-SubCell"/>
</dbReference>
<dbReference type="InterPro" id="IPR029033">
    <property type="entry name" value="His_PPase_superfam"/>
</dbReference>
<dbReference type="RefSeq" id="WP_157302759.1">
    <property type="nucleotide sequence ID" value="NZ_BAAAZB010000001.1"/>
</dbReference>
<evidence type="ECO:0000256" key="13">
    <source>
        <dbReference type="ARBA" id="ARBA00043832"/>
    </source>
</evidence>
<dbReference type="InterPro" id="IPR000560">
    <property type="entry name" value="His_Pase_clade-2"/>
</dbReference>
<comment type="catalytic activity">
    <reaction evidence="13">
        <text>(2R)-2,3-bisphosphoglycerate + H2O = (2R)-2-phosphoglycerate + phosphate</text>
        <dbReference type="Rhea" id="RHEA:27381"/>
        <dbReference type="ChEBI" id="CHEBI:15377"/>
        <dbReference type="ChEBI" id="CHEBI:43474"/>
        <dbReference type="ChEBI" id="CHEBI:58248"/>
        <dbReference type="ChEBI" id="CHEBI:58289"/>
        <dbReference type="EC" id="3.1.3.80"/>
    </reaction>
    <physiologicalReaction direction="left-to-right" evidence="13">
        <dbReference type="Rhea" id="RHEA:27382"/>
    </physiologicalReaction>
</comment>
<keyword evidence="8" id="KW-0472">Membrane</keyword>
<keyword evidence="7" id="KW-0378">Hydrolase</keyword>
<evidence type="ECO:0000256" key="11">
    <source>
        <dbReference type="ARBA" id="ARBA00043671"/>
    </source>
</evidence>
<comment type="subcellular location">
    <subcellularLocation>
        <location evidence="1">Membrane</location>
    </subcellularLocation>
</comment>
<evidence type="ECO:0000313" key="16">
    <source>
        <dbReference type="Proteomes" id="UP000468388"/>
    </source>
</evidence>
<proteinExistence type="inferred from homology"/>
<dbReference type="AlphaFoldDB" id="A0A6N8JII3"/>
<dbReference type="EC" id="3.1.3.80" evidence="3"/>
<organism evidence="15 16">
    <name type="scientific">Chitinophaga oryziterrae</name>
    <dbReference type="NCBI Taxonomy" id="1031224"/>
    <lineage>
        <taxon>Bacteria</taxon>
        <taxon>Pseudomonadati</taxon>
        <taxon>Bacteroidota</taxon>
        <taxon>Chitinophagia</taxon>
        <taxon>Chitinophagales</taxon>
        <taxon>Chitinophagaceae</taxon>
        <taxon>Chitinophaga</taxon>
    </lineage>
</organism>
<dbReference type="Pfam" id="PF00328">
    <property type="entry name" value="His_Phos_2"/>
    <property type="match status" value="1"/>
</dbReference>
<evidence type="ECO:0000256" key="6">
    <source>
        <dbReference type="ARBA" id="ARBA00022729"/>
    </source>
</evidence>
<dbReference type="PANTHER" id="PTHR20963">
    <property type="entry name" value="MULTIPLE INOSITOL POLYPHOSPHATE PHOSPHATASE-RELATED"/>
    <property type="match status" value="1"/>
</dbReference>
<evidence type="ECO:0000256" key="7">
    <source>
        <dbReference type="ARBA" id="ARBA00022801"/>
    </source>
</evidence>
<dbReference type="GO" id="GO:0034417">
    <property type="term" value="F:bisphosphoglycerate 3-phosphatase activity"/>
    <property type="evidence" value="ECO:0007669"/>
    <property type="project" value="UniProtKB-EC"/>
</dbReference>
<keyword evidence="6 14" id="KW-0732">Signal</keyword>
<protein>
    <recommendedName>
        <fullName evidence="5">Multiple inositol polyphosphate phosphatase 1</fullName>
        <ecNumber evidence="4">3.1.3.62</ecNumber>
        <ecNumber evidence="3">3.1.3.80</ecNumber>
    </recommendedName>
    <alternativeName>
        <fullName evidence="9">2,3-bisphosphoglycerate 3-phosphatase</fullName>
    </alternativeName>
</protein>
<evidence type="ECO:0000256" key="2">
    <source>
        <dbReference type="ARBA" id="ARBA00008422"/>
    </source>
</evidence>
<gene>
    <name evidence="15" type="ORF">GO495_25375</name>
</gene>
<dbReference type="OrthoDB" id="9770871at2"/>
<feature type="signal peptide" evidence="14">
    <location>
        <begin position="1"/>
        <end position="19"/>
    </location>
</feature>
<keyword evidence="16" id="KW-1185">Reference proteome</keyword>
<accession>A0A6N8JII3</accession>